<comment type="caution">
    <text evidence="2">The sequence shown here is derived from an EMBL/GenBank/DDBJ whole genome shotgun (WGS) entry which is preliminary data.</text>
</comment>
<proteinExistence type="predicted"/>
<gene>
    <name evidence="2" type="ORF">C8D88_107272</name>
</gene>
<dbReference type="Proteomes" id="UP000246005">
    <property type="component" value="Unassembled WGS sequence"/>
</dbReference>
<evidence type="ECO:0000313" key="3">
    <source>
        <dbReference type="Proteomes" id="UP000246005"/>
    </source>
</evidence>
<dbReference type="AlphaFoldDB" id="A0A316HXJ8"/>
<name>A0A316HXJ8_9PSEU</name>
<evidence type="ECO:0000256" key="1">
    <source>
        <dbReference type="SAM" id="SignalP"/>
    </source>
</evidence>
<organism evidence="2 3">
    <name type="scientific">Lentzea atacamensis</name>
    <dbReference type="NCBI Taxonomy" id="531938"/>
    <lineage>
        <taxon>Bacteria</taxon>
        <taxon>Bacillati</taxon>
        <taxon>Actinomycetota</taxon>
        <taxon>Actinomycetes</taxon>
        <taxon>Pseudonocardiales</taxon>
        <taxon>Pseudonocardiaceae</taxon>
        <taxon>Lentzea</taxon>
    </lineage>
</organism>
<protein>
    <submittedName>
        <fullName evidence="2">Zinc-binding alcohol dehydrogenase family protein</fullName>
    </submittedName>
</protein>
<keyword evidence="1" id="KW-0732">Signal</keyword>
<sequence>MGATRGVGTALVPLLVAAGVRVVATATAADADLLRALGAEDTIGYTDACPRQVDVAFNLALPGDRLAGIAGAVRTGGRLFTITHPLPVRDRDDIDVEFVLDLDGRLGGKREVAELAASGALPVTIGRRYVLDEGPKAWRTASGNTHHGQARRHGVTASILSTVDLRPSILARPEISSTCVTCADAADNRSPPAAAEARACPRTSALIPLESQKVTAERSRTT</sequence>
<accession>A0A316HXJ8</accession>
<dbReference type="Gene3D" id="3.40.50.720">
    <property type="entry name" value="NAD(P)-binding Rossmann-like Domain"/>
    <property type="match status" value="1"/>
</dbReference>
<feature type="signal peptide" evidence="1">
    <location>
        <begin position="1"/>
        <end position="28"/>
    </location>
</feature>
<evidence type="ECO:0000313" key="2">
    <source>
        <dbReference type="EMBL" id="PWK85065.1"/>
    </source>
</evidence>
<dbReference type="Gene3D" id="3.90.180.10">
    <property type="entry name" value="Medium-chain alcohol dehydrogenases, catalytic domain"/>
    <property type="match status" value="1"/>
</dbReference>
<dbReference type="InterPro" id="IPR036291">
    <property type="entry name" value="NAD(P)-bd_dom_sf"/>
</dbReference>
<feature type="chain" id="PRO_5016456121" evidence="1">
    <location>
        <begin position="29"/>
        <end position="222"/>
    </location>
</feature>
<reference evidence="2 3" key="1">
    <citation type="submission" date="2018-05" db="EMBL/GenBank/DDBJ databases">
        <title>Genomic Encyclopedia of Type Strains, Phase IV (KMG-IV): sequencing the most valuable type-strain genomes for metagenomic binning, comparative biology and taxonomic classification.</title>
        <authorList>
            <person name="Goeker M."/>
        </authorList>
    </citation>
    <scope>NUCLEOTIDE SEQUENCE [LARGE SCALE GENOMIC DNA]</scope>
    <source>
        <strain evidence="2 3">DSM 45480</strain>
    </source>
</reference>
<dbReference type="SUPFAM" id="SSF51735">
    <property type="entry name" value="NAD(P)-binding Rossmann-fold domains"/>
    <property type="match status" value="1"/>
</dbReference>
<dbReference type="Pfam" id="PF13602">
    <property type="entry name" value="ADH_zinc_N_2"/>
    <property type="match status" value="1"/>
</dbReference>
<dbReference type="EMBL" id="QGHB01000007">
    <property type="protein sequence ID" value="PWK85065.1"/>
    <property type="molecule type" value="Genomic_DNA"/>
</dbReference>